<reference evidence="2" key="1">
    <citation type="submission" date="2017-09" db="EMBL/GenBank/DDBJ databases">
        <title>Depth-based differentiation of microbial function through sediment-hosted aquifers and enrichment of novel symbionts in the deep terrestrial subsurface.</title>
        <authorList>
            <person name="Probst A.J."/>
            <person name="Ladd B."/>
            <person name="Jarett J.K."/>
            <person name="Geller-Mcgrath D.E."/>
            <person name="Sieber C.M.K."/>
            <person name="Emerson J.B."/>
            <person name="Anantharaman K."/>
            <person name="Thomas B.C."/>
            <person name="Malmstrom R."/>
            <person name="Stieglmeier M."/>
            <person name="Klingl A."/>
            <person name="Woyke T."/>
            <person name="Ryan C.M."/>
            <person name="Banfield J.F."/>
        </authorList>
    </citation>
    <scope>NUCLEOTIDE SEQUENCE [LARGE SCALE GENOMIC DNA]</scope>
</reference>
<sequence>MAVKAANANGSEGLTTSIRASFQYEDNRLRREVTEEKVEHAIKQDLSSLAIRHLTEQEIDVIRPKKQSELVIEVSSPKCLGCKRQIEYHAHLLESDNGFSVAFDHKQRGKEILCSAITVSREFAGVVAGNPNSIVMNIESKGELNEYSRISVSIPQVDATKTAKLVICFHGSVGWVNWKDEINNEELLALIPDLTPEDLKNMHVAATRDRVFNILRSMLFFNKTVAEGT</sequence>
<evidence type="ECO:0000313" key="2">
    <source>
        <dbReference type="Proteomes" id="UP000228952"/>
    </source>
</evidence>
<evidence type="ECO:0000313" key="1">
    <source>
        <dbReference type="EMBL" id="PJA13050.1"/>
    </source>
</evidence>
<organism evidence="1 2">
    <name type="scientific">Candidatus Dojkabacteria bacterium CG_4_10_14_0_2_um_filter_Dojkabacteria_WS6_41_15</name>
    <dbReference type="NCBI Taxonomy" id="2014249"/>
    <lineage>
        <taxon>Bacteria</taxon>
        <taxon>Candidatus Dojkabacteria</taxon>
    </lineage>
</organism>
<protein>
    <submittedName>
        <fullName evidence="1">Uncharacterized protein</fullName>
    </submittedName>
</protein>
<dbReference type="EMBL" id="PFQB01000098">
    <property type="protein sequence ID" value="PJA13050.1"/>
    <property type="molecule type" value="Genomic_DNA"/>
</dbReference>
<gene>
    <name evidence="1" type="ORF">COX64_03835</name>
</gene>
<name>A0A2M7W1A6_9BACT</name>
<accession>A0A2M7W1A6</accession>
<dbReference type="Proteomes" id="UP000228952">
    <property type="component" value="Unassembled WGS sequence"/>
</dbReference>
<proteinExistence type="predicted"/>
<comment type="caution">
    <text evidence="1">The sequence shown here is derived from an EMBL/GenBank/DDBJ whole genome shotgun (WGS) entry which is preliminary data.</text>
</comment>
<dbReference type="AlphaFoldDB" id="A0A2M7W1A6"/>